<dbReference type="PANTHER" id="PTHR30465:SF44">
    <property type="entry name" value="ABC-TYPE DIPEPTIDE_OLIGOPEPTIDE TRANSPORT SYSTEM, PERMEASE COMPONENT"/>
    <property type="match status" value="1"/>
</dbReference>
<evidence type="ECO:0000259" key="8">
    <source>
        <dbReference type="Pfam" id="PF00528"/>
    </source>
</evidence>
<feature type="transmembrane region" description="Helical" evidence="7">
    <location>
        <begin position="7"/>
        <end position="28"/>
    </location>
</feature>
<keyword evidence="4 7" id="KW-0812">Transmembrane</keyword>
<keyword evidence="3" id="KW-1003">Cell membrane</keyword>
<feature type="transmembrane region" description="Helical" evidence="7">
    <location>
        <begin position="164"/>
        <end position="182"/>
    </location>
</feature>
<dbReference type="EMBL" id="CP032418">
    <property type="protein sequence ID" value="AYC28768.1"/>
    <property type="molecule type" value="Genomic_DNA"/>
</dbReference>
<accession>A0A385YSV9</accession>
<feature type="domain" description="ABC transmembrane type-1" evidence="8">
    <location>
        <begin position="97"/>
        <end position="277"/>
    </location>
</feature>
<feature type="transmembrane region" description="Helical" evidence="7">
    <location>
        <begin position="123"/>
        <end position="144"/>
    </location>
</feature>
<feature type="transmembrane region" description="Helical" evidence="7">
    <location>
        <begin position="88"/>
        <end position="111"/>
    </location>
</feature>
<dbReference type="InterPro" id="IPR035906">
    <property type="entry name" value="MetI-like_sf"/>
</dbReference>
<proteinExistence type="predicted"/>
<evidence type="ECO:0000256" key="7">
    <source>
        <dbReference type="SAM" id="Phobius"/>
    </source>
</evidence>
<evidence type="ECO:0000256" key="2">
    <source>
        <dbReference type="ARBA" id="ARBA00022448"/>
    </source>
</evidence>
<evidence type="ECO:0000256" key="5">
    <source>
        <dbReference type="ARBA" id="ARBA00022989"/>
    </source>
</evidence>
<keyword evidence="10" id="KW-1185">Reference proteome</keyword>
<evidence type="ECO:0000256" key="4">
    <source>
        <dbReference type="ARBA" id="ARBA00022692"/>
    </source>
</evidence>
<comment type="subcellular location">
    <subcellularLocation>
        <location evidence="1">Cell membrane</location>
        <topology evidence="1">Multi-pass membrane protein</topology>
    </subcellularLocation>
</comment>
<keyword evidence="5 7" id="KW-1133">Transmembrane helix</keyword>
<evidence type="ECO:0000256" key="1">
    <source>
        <dbReference type="ARBA" id="ARBA00004651"/>
    </source>
</evidence>
<organism evidence="9 10">
    <name type="scientific">Paenisporosarcina cavernae</name>
    <dbReference type="NCBI Taxonomy" id="2320858"/>
    <lineage>
        <taxon>Bacteria</taxon>
        <taxon>Bacillati</taxon>
        <taxon>Bacillota</taxon>
        <taxon>Bacilli</taxon>
        <taxon>Bacillales</taxon>
        <taxon>Caryophanaceae</taxon>
        <taxon>Paenisporosarcina</taxon>
    </lineage>
</organism>
<dbReference type="Pfam" id="PF00528">
    <property type="entry name" value="BPD_transp_1"/>
    <property type="match status" value="1"/>
</dbReference>
<feature type="transmembrane region" description="Helical" evidence="7">
    <location>
        <begin position="230"/>
        <end position="254"/>
    </location>
</feature>
<evidence type="ECO:0000256" key="6">
    <source>
        <dbReference type="ARBA" id="ARBA00023136"/>
    </source>
</evidence>
<name>A0A385YSV9_9BACL</name>
<dbReference type="KEGG" id="paek:D3873_02360"/>
<evidence type="ECO:0000256" key="3">
    <source>
        <dbReference type="ARBA" id="ARBA00022475"/>
    </source>
</evidence>
<evidence type="ECO:0000313" key="10">
    <source>
        <dbReference type="Proteomes" id="UP000265725"/>
    </source>
</evidence>
<dbReference type="GO" id="GO:0055085">
    <property type="term" value="P:transmembrane transport"/>
    <property type="evidence" value="ECO:0007669"/>
    <property type="project" value="InterPro"/>
</dbReference>
<dbReference type="PANTHER" id="PTHR30465">
    <property type="entry name" value="INNER MEMBRANE ABC TRANSPORTER"/>
    <property type="match status" value="1"/>
</dbReference>
<evidence type="ECO:0000313" key="9">
    <source>
        <dbReference type="EMBL" id="AYC28768.1"/>
    </source>
</evidence>
<dbReference type="Proteomes" id="UP000265725">
    <property type="component" value="Chromosome"/>
</dbReference>
<keyword evidence="2" id="KW-0813">Transport</keyword>
<dbReference type="GO" id="GO:0005886">
    <property type="term" value="C:plasma membrane"/>
    <property type="evidence" value="ECO:0007669"/>
    <property type="project" value="UniProtKB-SubCell"/>
</dbReference>
<keyword evidence="6 7" id="KW-0472">Membrane</keyword>
<gene>
    <name evidence="9" type="ORF">D3873_02360</name>
</gene>
<dbReference type="RefSeq" id="WP_119882512.1">
    <property type="nucleotide sequence ID" value="NZ_CP032418.1"/>
</dbReference>
<dbReference type="Gene3D" id="1.10.3720.10">
    <property type="entry name" value="MetI-like"/>
    <property type="match status" value="1"/>
</dbReference>
<feature type="transmembrane region" description="Helical" evidence="7">
    <location>
        <begin position="261"/>
        <end position="280"/>
    </location>
</feature>
<dbReference type="InterPro" id="IPR000515">
    <property type="entry name" value="MetI-like"/>
</dbReference>
<dbReference type="OrthoDB" id="2958608at2"/>
<sequence length="295" mass="34435">MRGFVKWLIQLVVALVAILLVSGMNVLIRGSQRGEFAWQEYIDTLKSVIERVFPIQDFYVEVFLGRQGIVQIPFFPKIYEYIEYSLQLLFLAMIFSIIVALTATIGTMLLSEKARSRVKIVSYFFESLPDILIILLAQITVVLIYKQTGHLVSKIAVLGDERIYWLPILCLMILPTIQLYRLSMLTFEAEERAMYVELARSLGFTKTFVLLRHVFRNAIISVFFQSKKTMWFMLSNLFVLELMFNIPGIMYFLSERLSSELFFVTILSFFLPVFFLYSFGEWYFIRRINRGGARG</sequence>
<dbReference type="AlphaFoldDB" id="A0A385YSV9"/>
<dbReference type="SUPFAM" id="SSF161098">
    <property type="entry name" value="MetI-like"/>
    <property type="match status" value="1"/>
</dbReference>
<protein>
    <submittedName>
        <fullName evidence="9">ABC transporter permease subunit</fullName>
    </submittedName>
</protein>
<reference evidence="10" key="1">
    <citation type="submission" date="2018-09" db="EMBL/GenBank/DDBJ databases">
        <authorList>
            <person name="Zhu H."/>
        </authorList>
    </citation>
    <scope>NUCLEOTIDE SEQUENCE [LARGE SCALE GENOMIC DNA]</scope>
    <source>
        <strain evidence="10">K2R23-3</strain>
    </source>
</reference>